<dbReference type="AlphaFoldDB" id="B0D7S5"/>
<name>B0D7S5_LACBS</name>
<evidence type="ECO:0000313" key="2">
    <source>
        <dbReference type="EMBL" id="EDR09700.1"/>
    </source>
</evidence>
<sequence>MQQETQGTSSTLPHLSNRLDGRGVRDGFRGLWRRVKLYDKPDKGIPFDTDDAMFHPPASARLSRCREASCLWMPSLPHLP</sequence>
<feature type="region of interest" description="Disordered" evidence="1">
    <location>
        <begin position="1"/>
        <end position="22"/>
    </location>
</feature>
<dbReference type="GeneID" id="6075380"/>
<feature type="compositionally biased region" description="Polar residues" evidence="1">
    <location>
        <begin position="1"/>
        <end position="14"/>
    </location>
</feature>
<accession>B0D7S5</accession>
<dbReference type="RefSeq" id="XP_001880049.1">
    <property type="nucleotide sequence ID" value="XM_001880014.1"/>
</dbReference>
<organism evidence="3">
    <name type="scientific">Laccaria bicolor (strain S238N-H82 / ATCC MYA-4686)</name>
    <name type="common">Bicoloured deceiver</name>
    <name type="synonym">Laccaria laccata var. bicolor</name>
    <dbReference type="NCBI Taxonomy" id="486041"/>
    <lineage>
        <taxon>Eukaryota</taxon>
        <taxon>Fungi</taxon>
        <taxon>Dikarya</taxon>
        <taxon>Basidiomycota</taxon>
        <taxon>Agaricomycotina</taxon>
        <taxon>Agaricomycetes</taxon>
        <taxon>Agaricomycetidae</taxon>
        <taxon>Agaricales</taxon>
        <taxon>Agaricineae</taxon>
        <taxon>Hydnangiaceae</taxon>
        <taxon>Laccaria</taxon>
    </lineage>
</organism>
<dbReference type="InParanoid" id="B0D7S5"/>
<dbReference type="EMBL" id="DS547099">
    <property type="protein sequence ID" value="EDR09700.1"/>
    <property type="molecule type" value="Genomic_DNA"/>
</dbReference>
<evidence type="ECO:0000313" key="3">
    <source>
        <dbReference type="Proteomes" id="UP000001194"/>
    </source>
</evidence>
<evidence type="ECO:0000256" key="1">
    <source>
        <dbReference type="SAM" id="MobiDB-lite"/>
    </source>
</evidence>
<dbReference type="Proteomes" id="UP000001194">
    <property type="component" value="Unassembled WGS sequence"/>
</dbReference>
<proteinExistence type="predicted"/>
<dbReference type="OrthoDB" id="10255964at2759"/>
<keyword evidence="3" id="KW-1185">Reference proteome</keyword>
<reference evidence="2 3" key="1">
    <citation type="journal article" date="2008" name="Nature">
        <title>The genome of Laccaria bicolor provides insights into mycorrhizal symbiosis.</title>
        <authorList>
            <person name="Martin F."/>
            <person name="Aerts A."/>
            <person name="Ahren D."/>
            <person name="Brun A."/>
            <person name="Danchin E.G.J."/>
            <person name="Duchaussoy F."/>
            <person name="Gibon J."/>
            <person name="Kohler A."/>
            <person name="Lindquist E."/>
            <person name="Pereda V."/>
            <person name="Salamov A."/>
            <person name="Shapiro H.J."/>
            <person name="Wuyts J."/>
            <person name="Blaudez D."/>
            <person name="Buee M."/>
            <person name="Brokstein P."/>
            <person name="Canbaeck B."/>
            <person name="Cohen D."/>
            <person name="Courty P.E."/>
            <person name="Coutinho P.M."/>
            <person name="Delaruelle C."/>
            <person name="Detter J.C."/>
            <person name="Deveau A."/>
            <person name="DiFazio S."/>
            <person name="Duplessis S."/>
            <person name="Fraissinet-Tachet L."/>
            <person name="Lucic E."/>
            <person name="Frey-Klett P."/>
            <person name="Fourrey C."/>
            <person name="Feussner I."/>
            <person name="Gay G."/>
            <person name="Grimwood J."/>
            <person name="Hoegger P.J."/>
            <person name="Jain P."/>
            <person name="Kilaru S."/>
            <person name="Labbe J."/>
            <person name="Lin Y.C."/>
            <person name="Legue V."/>
            <person name="Le Tacon F."/>
            <person name="Marmeisse R."/>
            <person name="Melayah D."/>
            <person name="Montanini B."/>
            <person name="Muratet M."/>
            <person name="Nehls U."/>
            <person name="Niculita-Hirzel H."/>
            <person name="Oudot-Le Secq M.P."/>
            <person name="Peter M."/>
            <person name="Quesneville H."/>
            <person name="Rajashekar B."/>
            <person name="Reich M."/>
            <person name="Rouhier N."/>
            <person name="Schmutz J."/>
            <person name="Yin T."/>
            <person name="Chalot M."/>
            <person name="Henrissat B."/>
            <person name="Kuees U."/>
            <person name="Lucas S."/>
            <person name="Van de Peer Y."/>
            <person name="Podila G.K."/>
            <person name="Polle A."/>
            <person name="Pukkila P.J."/>
            <person name="Richardson P.M."/>
            <person name="Rouze P."/>
            <person name="Sanders I.R."/>
            <person name="Stajich J.E."/>
            <person name="Tunlid A."/>
            <person name="Tuskan G."/>
            <person name="Grigoriev I.V."/>
        </authorList>
    </citation>
    <scope>NUCLEOTIDE SEQUENCE [LARGE SCALE GENOMIC DNA]</scope>
    <source>
        <strain evidence="3">S238N-H82 / ATCC MYA-4686</strain>
    </source>
</reference>
<dbReference type="KEGG" id="lbc:LACBIDRAFT_319064"/>
<dbReference type="STRING" id="486041.B0D7S5"/>
<protein>
    <submittedName>
        <fullName evidence="2">Predicted protein</fullName>
    </submittedName>
</protein>
<dbReference type="HOGENOM" id="CLU_2590162_0_0_1"/>
<gene>
    <name evidence="2" type="ORF">LACBIDRAFT_319064</name>
</gene>